<dbReference type="InterPro" id="IPR011701">
    <property type="entry name" value="MFS"/>
</dbReference>
<feature type="transmembrane region" description="Helical" evidence="5">
    <location>
        <begin position="320"/>
        <end position="340"/>
    </location>
</feature>
<evidence type="ECO:0000313" key="7">
    <source>
        <dbReference type="EMBL" id="MFD2550772.1"/>
    </source>
</evidence>
<evidence type="ECO:0000256" key="1">
    <source>
        <dbReference type="ARBA" id="ARBA00004127"/>
    </source>
</evidence>
<feature type="transmembrane region" description="Helical" evidence="5">
    <location>
        <begin position="267"/>
        <end position="286"/>
    </location>
</feature>
<feature type="transmembrane region" description="Helical" evidence="5">
    <location>
        <begin position="12"/>
        <end position="33"/>
    </location>
</feature>
<comment type="caution">
    <text evidence="7">The sequence shown here is derived from an EMBL/GenBank/DDBJ whole genome shotgun (WGS) entry which is preliminary data.</text>
</comment>
<feature type="transmembrane region" description="Helical" evidence="5">
    <location>
        <begin position="144"/>
        <end position="167"/>
    </location>
</feature>
<accession>A0ABW5KP18</accession>
<feature type="transmembrane region" description="Helical" evidence="5">
    <location>
        <begin position="392"/>
        <end position="410"/>
    </location>
</feature>
<protein>
    <submittedName>
        <fullName evidence="7">Nitrate/nitrite transporter</fullName>
    </submittedName>
</protein>
<feature type="transmembrane region" description="Helical" evidence="5">
    <location>
        <begin position="101"/>
        <end position="123"/>
    </location>
</feature>
<dbReference type="Pfam" id="PF07690">
    <property type="entry name" value="MFS_1"/>
    <property type="match status" value="1"/>
</dbReference>
<comment type="subcellular location">
    <subcellularLocation>
        <location evidence="1">Endomembrane system</location>
        <topology evidence="1">Multi-pass membrane protein</topology>
    </subcellularLocation>
</comment>
<sequence>MQKKQTASSIFNIVLLILAGEAVFVLPFVLARIFRPTFLDVFSINNTELGSCFSVYGVVAFASYVFGGPLADKYKPNLLMAVALWLTALGGFFLASYPSVIALHLLYGFWGFTTIFLFWAAMIKATRIWGGANHQGRAFGFLDGGRGLTAALFGTLGLLLFATFFSTPNTADKQLAFKHVIYATSILVAIIGCFVYFFLNSNTPSKNWTETKHKLTFKDFKTLTRLPTVWLLMIIILCAYFGYKMTDVFSLYAKDVMAYNDIESAQIGTFLLYLRPIIGFVIGMLADKTKASLWLIIGFICMLVTSLVFSTAVINSQETFLFLLSISIMALGVYAARVLYFATFNQANIPMALTGTAVGFISLVGYTPDIFAGPLIGLLLDGSPGPLGHRHLFMVMALISGIGLCAALWFHKISARKT</sequence>
<dbReference type="InterPro" id="IPR051337">
    <property type="entry name" value="OPA_Antiporter"/>
</dbReference>
<dbReference type="Proteomes" id="UP001597472">
    <property type="component" value="Unassembled WGS sequence"/>
</dbReference>
<name>A0ABW5KP18_9FLAO</name>
<dbReference type="Gene3D" id="1.20.1250.20">
    <property type="entry name" value="MFS general substrate transporter like domains"/>
    <property type="match status" value="2"/>
</dbReference>
<keyword evidence="4 5" id="KW-0472">Membrane</keyword>
<keyword evidence="3 5" id="KW-1133">Transmembrane helix</keyword>
<feature type="transmembrane region" description="Helical" evidence="5">
    <location>
        <begin position="352"/>
        <end position="380"/>
    </location>
</feature>
<dbReference type="PROSITE" id="PS50850">
    <property type="entry name" value="MFS"/>
    <property type="match status" value="1"/>
</dbReference>
<dbReference type="PANTHER" id="PTHR43826:SF3">
    <property type="entry name" value="GLUCOSE-6-PHOSPHATE EXCHANGER SLC37A4"/>
    <property type="match status" value="1"/>
</dbReference>
<feature type="transmembrane region" description="Helical" evidence="5">
    <location>
        <begin position="78"/>
        <end position="95"/>
    </location>
</feature>
<dbReference type="SUPFAM" id="SSF103473">
    <property type="entry name" value="MFS general substrate transporter"/>
    <property type="match status" value="1"/>
</dbReference>
<dbReference type="EMBL" id="JBHULS010000001">
    <property type="protein sequence ID" value="MFD2550772.1"/>
    <property type="molecule type" value="Genomic_DNA"/>
</dbReference>
<dbReference type="RefSeq" id="WP_376891650.1">
    <property type="nucleotide sequence ID" value="NZ_JBHULS010000001.1"/>
</dbReference>
<dbReference type="PANTHER" id="PTHR43826">
    <property type="entry name" value="GLUCOSE-6-PHOSPHATE EXCHANGER SLC37A4"/>
    <property type="match status" value="1"/>
</dbReference>
<evidence type="ECO:0000256" key="5">
    <source>
        <dbReference type="SAM" id="Phobius"/>
    </source>
</evidence>
<feature type="domain" description="Major facilitator superfamily (MFS) profile" evidence="6">
    <location>
        <begin position="13"/>
        <end position="415"/>
    </location>
</feature>
<evidence type="ECO:0000256" key="2">
    <source>
        <dbReference type="ARBA" id="ARBA00022692"/>
    </source>
</evidence>
<dbReference type="InterPro" id="IPR036259">
    <property type="entry name" value="MFS_trans_sf"/>
</dbReference>
<feature type="transmembrane region" description="Helical" evidence="5">
    <location>
        <begin position="293"/>
        <end position="314"/>
    </location>
</feature>
<dbReference type="InterPro" id="IPR020846">
    <property type="entry name" value="MFS_dom"/>
</dbReference>
<dbReference type="CDD" id="cd06174">
    <property type="entry name" value="MFS"/>
    <property type="match status" value="1"/>
</dbReference>
<gene>
    <name evidence="7" type="ORF">ACFSQP_02980</name>
</gene>
<evidence type="ECO:0000256" key="4">
    <source>
        <dbReference type="ARBA" id="ARBA00023136"/>
    </source>
</evidence>
<reference evidence="8" key="1">
    <citation type="journal article" date="2019" name="Int. J. Syst. Evol. Microbiol.">
        <title>The Global Catalogue of Microorganisms (GCM) 10K type strain sequencing project: providing services to taxonomists for standard genome sequencing and annotation.</title>
        <authorList>
            <consortium name="The Broad Institute Genomics Platform"/>
            <consortium name="The Broad Institute Genome Sequencing Center for Infectious Disease"/>
            <person name="Wu L."/>
            <person name="Ma J."/>
        </authorList>
    </citation>
    <scope>NUCLEOTIDE SEQUENCE [LARGE SCALE GENOMIC DNA]</scope>
    <source>
        <strain evidence="8">KCTC 42587</strain>
    </source>
</reference>
<proteinExistence type="predicted"/>
<feature type="transmembrane region" description="Helical" evidence="5">
    <location>
        <begin position="222"/>
        <end position="243"/>
    </location>
</feature>
<evidence type="ECO:0000259" key="6">
    <source>
        <dbReference type="PROSITE" id="PS50850"/>
    </source>
</evidence>
<organism evidence="7 8">
    <name type="scientific">Bizionia sediminis</name>
    <dbReference type="NCBI Taxonomy" id="1737064"/>
    <lineage>
        <taxon>Bacteria</taxon>
        <taxon>Pseudomonadati</taxon>
        <taxon>Bacteroidota</taxon>
        <taxon>Flavobacteriia</taxon>
        <taxon>Flavobacteriales</taxon>
        <taxon>Flavobacteriaceae</taxon>
        <taxon>Bizionia</taxon>
    </lineage>
</organism>
<evidence type="ECO:0000256" key="3">
    <source>
        <dbReference type="ARBA" id="ARBA00022989"/>
    </source>
</evidence>
<keyword evidence="8" id="KW-1185">Reference proteome</keyword>
<keyword evidence="2 5" id="KW-0812">Transmembrane</keyword>
<evidence type="ECO:0000313" key="8">
    <source>
        <dbReference type="Proteomes" id="UP001597472"/>
    </source>
</evidence>
<feature type="transmembrane region" description="Helical" evidence="5">
    <location>
        <begin position="53"/>
        <end position="71"/>
    </location>
</feature>
<feature type="transmembrane region" description="Helical" evidence="5">
    <location>
        <begin position="179"/>
        <end position="199"/>
    </location>
</feature>